<evidence type="ECO:0000313" key="1">
    <source>
        <dbReference type="EMBL" id="CAI6100983.1"/>
    </source>
</evidence>
<comment type="caution">
    <text evidence="1">The sequence shown here is derived from an EMBL/GenBank/DDBJ whole genome shotgun (WGS) entry which is preliminary data.</text>
</comment>
<protein>
    <submittedName>
        <fullName evidence="1">Uncharacterized protein</fullName>
    </submittedName>
</protein>
<name>A0AA35QF83_9HYPO</name>
<accession>A0AA35QF83</accession>
<organism evidence="1 2">
    <name type="scientific">Clonostachys chloroleuca</name>
    <dbReference type="NCBI Taxonomy" id="1926264"/>
    <lineage>
        <taxon>Eukaryota</taxon>
        <taxon>Fungi</taxon>
        <taxon>Dikarya</taxon>
        <taxon>Ascomycota</taxon>
        <taxon>Pezizomycotina</taxon>
        <taxon>Sordariomycetes</taxon>
        <taxon>Hypocreomycetidae</taxon>
        <taxon>Hypocreales</taxon>
        <taxon>Bionectriaceae</taxon>
        <taxon>Clonostachys</taxon>
    </lineage>
</organism>
<keyword evidence="2" id="KW-1185">Reference proteome</keyword>
<dbReference type="AlphaFoldDB" id="A0AA35QF83"/>
<gene>
    <name evidence="1" type="ORF">CCHLO57077_00007026</name>
</gene>
<evidence type="ECO:0000313" key="2">
    <source>
        <dbReference type="Proteomes" id="UP001160390"/>
    </source>
</evidence>
<reference evidence="1" key="1">
    <citation type="submission" date="2023-01" db="EMBL/GenBank/DDBJ databases">
        <authorList>
            <person name="Piombo E."/>
        </authorList>
    </citation>
    <scope>NUCLEOTIDE SEQUENCE</scope>
</reference>
<dbReference type="EMBL" id="CABFNP030001353">
    <property type="protein sequence ID" value="CAI6100983.1"/>
    <property type="molecule type" value="Genomic_DNA"/>
</dbReference>
<sequence>MDVGDEKRLDEVVEAFADQAQREEIAQGQQSKNSQLQLAWTVLYGSSRHVDAVCWGKMVRARSYIIQFHGQIS</sequence>
<dbReference type="Proteomes" id="UP001160390">
    <property type="component" value="Unassembled WGS sequence"/>
</dbReference>
<proteinExistence type="predicted"/>